<dbReference type="GO" id="GO:0016787">
    <property type="term" value="F:hydrolase activity"/>
    <property type="evidence" value="ECO:0007669"/>
    <property type="project" value="UniProtKB-KW"/>
</dbReference>
<dbReference type="AlphaFoldDB" id="A0A7K1UNK9"/>
<accession>A0A7K1UNK9</accession>
<name>A0A7K1UNK9_9NOCA</name>
<dbReference type="InterPro" id="IPR029058">
    <property type="entry name" value="AB_hydrolase_fold"/>
</dbReference>
<gene>
    <name evidence="2" type="ORF">GPX89_01570</name>
</gene>
<protein>
    <submittedName>
        <fullName evidence="2">Alpha/beta fold hydrolase</fullName>
    </submittedName>
</protein>
<evidence type="ECO:0000313" key="2">
    <source>
        <dbReference type="EMBL" id="MVU75930.1"/>
    </source>
</evidence>
<dbReference type="EMBL" id="WRPP01000001">
    <property type="protein sequence ID" value="MVU75930.1"/>
    <property type="molecule type" value="Genomic_DNA"/>
</dbReference>
<proteinExistence type="predicted"/>
<keyword evidence="3" id="KW-1185">Reference proteome</keyword>
<dbReference type="PANTHER" id="PTHR43798:SF33">
    <property type="entry name" value="HYDROLASE, PUTATIVE (AFU_ORTHOLOGUE AFUA_2G14860)-RELATED"/>
    <property type="match status" value="1"/>
</dbReference>
<dbReference type="GO" id="GO:0016020">
    <property type="term" value="C:membrane"/>
    <property type="evidence" value="ECO:0007669"/>
    <property type="project" value="TreeGrafter"/>
</dbReference>
<keyword evidence="2" id="KW-0378">Hydrolase</keyword>
<dbReference type="PANTHER" id="PTHR43798">
    <property type="entry name" value="MONOACYLGLYCEROL LIPASE"/>
    <property type="match status" value="1"/>
</dbReference>
<feature type="domain" description="AB hydrolase-1" evidence="1">
    <location>
        <begin position="37"/>
        <end position="284"/>
    </location>
</feature>
<dbReference type="RefSeq" id="WP_157354702.1">
    <property type="nucleotide sequence ID" value="NZ_WRPP01000001.1"/>
</dbReference>
<dbReference type="Proteomes" id="UP000466794">
    <property type="component" value="Unassembled WGS sequence"/>
</dbReference>
<comment type="caution">
    <text evidence="2">The sequence shown here is derived from an EMBL/GenBank/DDBJ whole genome shotgun (WGS) entry which is preliminary data.</text>
</comment>
<sequence length="314" mass="33717">MSASHNGSGALAPGVHAFDSDGLTQRYHVFGSGPVCLAHPGGPGIHWEYLRMPALEEHLTMVYVEALGTGESGRLPTHPNGYTRERYSVALQRIIDHLGVPEVYLLGHSHGAFVAAYHAIHRPTGLAGVILYEGAPVTGPEHGAEAARRLQEFAAAHADRPELNDVLATFAAMQDITSDEQTLAVARGVLPSYIADYWGDEQRWAPLRDALRASHISGLDALGSPEIIDDRADLPKLTVPALVIVGRFDVICGPRWARELHALIPGSRLTTLENSGHLGHLEEPGRFTDAVRDFVLSTRSLPSPSVGNPEGAGK</sequence>
<evidence type="ECO:0000313" key="3">
    <source>
        <dbReference type="Proteomes" id="UP000466794"/>
    </source>
</evidence>
<dbReference type="Pfam" id="PF00561">
    <property type="entry name" value="Abhydrolase_1"/>
    <property type="match status" value="1"/>
</dbReference>
<evidence type="ECO:0000259" key="1">
    <source>
        <dbReference type="Pfam" id="PF00561"/>
    </source>
</evidence>
<dbReference type="InterPro" id="IPR050266">
    <property type="entry name" value="AB_hydrolase_sf"/>
</dbReference>
<reference evidence="2 3" key="1">
    <citation type="submission" date="2019-12" db="EMBL/GenBank/DDBJ databases">
        <title>Nocardia sp. nov. ET3-3 isolated from soil.</title>
        <authorList>
            <person name="Kanchanasin P."/>
            <person name="Tanasupawat S."/>
            <person name="Yuki M."/>
            <person name="Kudo T."/>
        </authorList>
    </citation>
    <scope>NUCLEOTIDE SEQUENCE [LARGE SCALE GENOMIC DNA]</scope>
    <source>
        <strain evidence="2 3">ET3-3</strain>
    </source>
</reference>
<organism evidence="2 3">
    <name type="scientific">Nocardia terrae</name>
    <dbReference type="NCBI Taxonomy" id="2675851"/>
    <lineage>
        <taxon>Bacteria</taxon>
        <taxon>Bacillati</taxon>
        <taxon>Actinomycetota</taxon>
        <taxon>Actinomycetes</taxon>
        <taxon>Mycobacteriales</taxon>
        <taxon>Nocardiaceae</taxon>
        <taxon>Nocardia</taxon>
    </lineage>
</organism>
<dbReference type="SUPFAM" id="SSF53474">
    <property type="entry name" value="alpha/beta-Hydrolases"/>
    <property type="match status" value="1"/>
</dbReference>
<dbReference type="Gene3D" id="3.40.50.1820">
    <property type="entry name" value="alpha/beta hydrolase"/>
    <property type="match status" value="1"/>
</dbReference>
<dbReference type="InterPro" id="IPR000073">
    <property type="entry name" value="AB_hydrolase_1"/>
</dbReference>